<feature type="region of interest" description="Disordered" evidence="1">
    <location>
        <begin position="1"/>
        <end position="50"/>
    </location>
</feature>
<organism evidence="2 3">
    <name type="scientific">Aegilops tauschii subsp. strangulata</name>
    <name type="common">Goatgrass</name>
    <dbReference type="NCBI Taxonomy" id="200361"/>
    <lineage>
        <taxon>Eukaryota</taxon>
        <taxon>Viridiplantae</taxon>
        <taxon>Streptophyta</taxon>
        <taxon>Embryophyta</taxon>
        <taxon>Tracheophyta</taxon>
        <taxon>Spermatophyta</taxon>
        <taxon>Magnoliopsida</taxon>
        <taxon>Liliopsida</taxon>
        <taxon>Poales</taxon>
        <taxon>Poaceae</taxon>
        <taxon>BOP clade</taxon>
        <taxon>Pooideae</taxon>
        <taxon>Triticodae</taxon>
        <taxon>Triticeae</taxon>
        <taxon>Triticinae</taxon>
        <taxon>Aegilops</taxon>
    </lineage>
</organism>
<reference evidence="2" key="4">
    <citation type="submission" date="2019-03" db="UniProtKB">
        <authorList>
            <consortium name="EnsemblPlants"/>
        </authorList>
    </citation>
    <scope>IDENTIFICATION</scope>
</reference>
<dbReference type="AlphaFoldDB" id="A0A453QM42"/>
<reference evidence="2" key="5">
    <citation type="journal article" date="2021" name="G3 (Bethesda)">
        <title>Aegilops tauschii genome assembly Aet v5.0 features greater sequence contiguity and improved annotation.</title>
        <authorList>
            <person name="Wang L."/>
            <person name="Zhu T."/>
            <person name="Rodriguez J.C."/>
            <person name="Deal K.R."/>
            <person name="Dubcovsky J."/>
            <person name="McGuire P.E."/>
            <person name="Lux T."/>
            <person name="Spannagl M."/>
            <person name="Mayer K.F.X."/>
            <person name="Baldrich P."/>
            <person name="Meyers B.C."/>
            <person name="Huo N."/>
            <person name="Gu Y.Q."/>
            <person name="Zhou H."/>
            <person name="Devos K.M."/>
            <person name="Bennetzen J.L."/>
            <person name="Unver T."/>
            <person name="Budak H."/>
            <person name="Gulick P.J."/>
            <person name="Galiba G."/>
            <person name="Kalapos B."/>
            <person name="Nelson D.R."/>
            <person name="Li P."/>
            <person name="You F.M."/>
            <person name="Luo M.C."/>
            <person name="Dvorak J."/>
        </authorList>
    </citation>
    <scope>NUCLEOTIDE SEQUENCE [LARGE SCALE GENOMIC DNA]</scope>
    <source>
        <strain evidence="2">cv. AL8/78</strain>
    </source>
</reference>
<dbReference type="EnsemblPlants" id="AET7Gv20224500.31">
    <property type="protein sequence ID" value="AET7Gv20224500.31"/>
    <property type="gene ID" value="AET7Gv20224500"/>
</dbReference>
<dbReference type="Gramene" id="AET7Gv20224500.11">
    <property type="protein sequence ID" value="AET7Gv20224500.11"/>
    <property type="gene ID" value="AET7Gv20224500"/>
</dbReference>
<reference evidence="2" key="3">
    <citation type="journal article" date="2017" name="Nature">
        <title>Genome sequence of the progenitor of the wheat D genome Aegilops tauschii.</title>
        <authorList>
            <person name="Luo M.C."/>
            <person name="Gu Y.Q."/>
            <person name="Puiu D."/>
            <person name="Wang H."/>
            <person name="Twardziok S.O."/>
            <person name="Deal K.R."/>
            <person name="Huo N."/>
            <person name="Zhu T."/>
            <person name="Wang L."/>
            <person name="Wang Y."/>
            <person name="McGuire P.E."/>
            <person name="Liu S."/>
            <person name="Long H."/>
            <person name="Ramasamy R.K."/>
            <person name="Rodriguez J.C."/>
            <person name="Van S.L."/>
            <person name="Yuan L."/>
            <person name="Wang Z."/>
            <person name="Xia Z."/>
            <person name="Xiao L."/>
            <person name="Anderson O.D."/>
            <person name="Ouyang S."/>
            <person name="Liang Y."/>
            <person name="Zimin A.V."/>
            <person name="Pertea G."/>
            <person name="Qi P."/>
            <person name="Bennetzen J.L."/>
            <person name="Dai X."/>
            <person name="Dawson M.W."/>
            <person name="Muller H.G."/>
            <person name="Kugler K."/>
            <person name="Rivarola-Duarte L."/>
            <person name="Spannagl M."/>
            <person name="Mayer K.F.X."/>
            <person name="Lu F.H."/>
            <person name="Bevan M.W."/>
            <person name="Leroy P."/>
            <person name="Li P."/>
            <person name="You F.M."/>
            <person name="Sun Q."/>
            <person name="Liu Z."/>
            <person name="Lyons E."/>
            <person name="Wicker T."/>
            <person name="Salzberg S.L."/>
            <person name="Devos K.M."/>
            <person name="Dvorak J."/>
        </authorList>
    </citation>
    <scope>NUCLEOTIDE SEQUENCE [LARGE SCALE GENOMIC DNA]</scope>
    <source>
        <strain evidence="2">cv. AL8/78</strain>
    </source>
</reference>
<dbReference type="Gramene" id="AET7Gv20224500.31">
    <property type="protein sequence ID" value="AET7Gv20224500.31"/>
    <property type="gene ID" value="AET7Gv20224500"/>
</dbReference>
<reference evidence="3" key="1">
    <citation type="journal article" date="2014" name="Science">
        <title>Ancient hybridizations among the ancestral genomes of bread wheat.</title>
        <authorList>
            <consortium name="International Wheat Genome Sequencing Consortium,"/>
            <person name="Marcussen T."/>
            <person name="Sandve S.R."/>
            <person name="Heier L."/>
            <person name="Spannagl M."/>
            <person name="Pfeifer M."/>
            <person name="Jakobsen K.S."/>
            <person name="Wulff B.B."/>
            <person name="Steuernagel B."/>
            <person name="Mayer K.F."/>
            <person name="Olsen O.A."/>
        </authorList>
    </citation>
    <scope>NUCLEOTIDE SEQUENCE [LARGE SCALE GENOMIC DNA]</scope>
    <source>
        <strain evidence="3">cv. AL8/78</strain>
    </source>
</reference>
<evidence type="ECO:0000313" key="3">
    <source>
        <dbReference type="Proteomes" id="UP000015105"/>
    </source>
</evidence>
<sequence length="108" mass="12362">MEGLARETNPSSHHQDFTACASDERPDESELELASRQRQNGAANTEHVSENMLLDSSKLGALKRREFFDNLLKNLEDDHLRFLPSLWNSTKGAFSVRNLRFHLSYRAS</sequence>
<protein>
    <submittedName>
        <fullName evidence="2">Uncharacterized protein</fullName>
    </submittedName>
</protein>
<dbReference type="EnsemblPlants" id="AET7Gv20224500.8">
    <property type="protein sequence ID" value="AET7Gv20224500.8"/>
    <property type="gene ID" value="AET7Gv20224500"/>
</dbReference>
<dbReference type="EnsemblPlants" id="AET7Gv20224500.11">
    <property type="protein sequence ID" value="AET7Gv20224500.11"/>
    <property type="gene ID" value="AET7Gv20224500"/>
</dbReference>
<name>A0A453QM42_AEGTS</name>
<keyword evidence="3" id="KW-1185">Reference proteome</keyword>
<dbReference type="Gramene" id="AET7Gv20224500.8">
    <property type="protein sequence ID" value="AET7Gv20224500.8"/>
    <property type="gene ID" value="AET7Gv20224500"/>
</dbReference>
<evidence type="ECO:0000256" key="1">
    <source>
        <dbReference type="SAM" id="MobiDB-lite"/>
    </source>
</evidence>
<reference evidence="3" key="2">
    <citation type="journal article" date="2017" name="Nat. Plants">
        <title>The Aegilops tauschii genome reveals multiple impacts of transposons.</title>
        <authorList>
            <person name="Zhao G."/>
            <person name="Zou C."/>
            <person name="Li K."/>
            <person name="Wang K."/>
            <person name="Li T."/>
            <person name="Gao L."/>
            <person name="Zhang X."/>
            <person name="Wang H."/>
            <person name="Yang Z."/>
            <person name="Liu X."/>
            <person name="Jiang W."/>
            <person name="Mao L."/>
            <person name="Kong X."/>
            <person name="Jiao Y."/>
            <person name="Jia J."/>
        </authorList>
    </citation>
    <scope>NUCLEOTIDE SEQUENCE [LARGE SCALE GENOMIC DNA]</scope>
    <source>
        <strain evidence="3">cv. AL8/78</strain>
    </source>
</reference>
<dbReference type="Proteomes" id="UP000015105">
    <property type="component" value="Chromosome 7D"/>
</dbReference>
<proteinExistence type="predicted"/>
<accession>A0A453QM42</accession>
<evidence type="ECO:0000313" key="2">
    <source>
        <dbReference type="EnsemblPlants" id="AET7Gv20224500.11"/>
    </source>
</evidence>